<dbReference type="AlphaFoldDB" id="A0A8J8K903"/>
<gene>
    <name evidence="1" type="ORF">HNQ03_001597</name>
</gene>
<dbReference type="Proteomes" id="UP000610746">
    <property type="component" value="Unassembled WGS sequence"/>
</dbReference>
<sequence>MKNFSLLIILFITSQINAQLIKHTFAEVEELQKTEQRPVMVFVTADWCNYCQLTKVKTFSDKKVEKIINEKFYFVELNQNEKSTIQFMGKEYGPVINGYKSGNHQLADALTRNGGENLYPTTIVYTAENELLYKKQELLKVDDILNLREKL</sequence>
<evidence type="ECO:0000313" key="1">
    <source>
        <dbReference type="EMBL" id="NRS92522.1"/>
    </source>
</evidence>
<dbReference type="SUPFAM" id="SSF52833">
    <property type="entry name" value="Thioredoxin-like"/>
    <property type="match status" value="1"/>
</dbReference>
<comment type="caution">
    <text evidence="1">The sequence shown here is derived from an EMBL/GenBank/DDBJ whole genome shotgun (WGS) entry which is preliminary data.</text>
</comment>
<dbReference type="InterPro" id="IPR036249">
    <property type="entry name" value="Thioredoxin-like_sf"/>
</dbReference>
<protein>
    <submittedName>
        <fullName evidence="1">Thioredoxin-related protein</fullName>
    </submittedName>
</protein>
<name>A0A8J8K903_9FLAO</name>
<accession>A0A8J8K903</accession>
<reference evidence="1" key="1">
    <citation type="submission" date="2020-05" db="EMBL/GenBank/DDBJ databases">
        <title>Genomic Encyclopedia of Type Strains, Phase IV (KMG-V): Genome sequencing to study the core and pangenomes of soil and plant-associated prokaryotes.</title>
        <authorList>
            <person name="Whitman W."/>
        </authorList>
    </citation>
    <scope>NUCLEOTIDE SEQUENCE</scope>
    <source>
        <strain evidence="1">16F</strain>
    </source>
</reference>
<dbReference type="EMBL" id="JABSNO010000009">
    <property type="protein sequence ID" value="NRS92522.1"/>
    <property type="molecule type" value="Genomic_DNA"/>
</dbReference>
<keyword evidence="2" id="KW-1185">Reference proteome</keyword>
<evidence type="ECO:0000313" key="2">
    <source>
        <dbReference type="Proteomes" id="UP000610746"/>
    </source>
</evidence>
<dbReference type="Gene3D" id="3.40.30.10">
    <property type="entry name" value="Glutaredoxin"/>
    <property type="match status" value="1"/>
</dbReference>
<dbReference type="RefSeq" id="WP_173779121.1">
    <property type="nucleotide sequence ID" value="NZ_JABSNO010000009.1"/>
</dbReference>
<proteinExistence type="predicted"/>
<organism evidence="1 2">
    <name type="scientific">Frigoriflavimonas asaccharolytica</name>
    <dbReference type="NCBI Taxonomy" id="2735899"/>
    <lineage>
        <taxon>Bacteria</taxon>
        <taxon>Pseudomonadati</taxon>
        <taxon>Bacteroidota</taxon>
        <taxon>Flavobacteriia</taxon>
        <taxon>Flavobacteriales</taxon>
        <taxon>Weeksellaceae</taxon>
        <taxon>Frigoriflavimonas</taxon>
    </lineage>
</organism>
<dbReference type="Pfam" id="PF13899">
    <property type="entry name" value="Thioredoxin_7"/>
    <property type="match status" value="1"/>
</dbReference>